<dbReference type="Gene3D" id="3.40.50.150">
    <property type="entry name" value="Vaccinia Virus protein VP39"/>
    <property type="match status" value="1"/>
</dbReference>
<dbReference type="SUPFAM" id="SSF81799">
    <property type="entry name" value="Putative methyltransferase TM0872, insert domain"/>
    <property type="match status" value="1"/>
</dbReference>
<keyword evidence="4 6" id="KW-0808">Transferase</keyword>
<keyword evidence="3 6" id="KW-0489">Methyltransferase</keyword>
<evidence type="ECO:0000256" key="3">
    <source>
        <dbReference type="ARBA" id="ARBA00022603"/>
    </source>
</evidence>
<accession>A0ABW9JL99</accession>
<evidence type="ECO:0000256" key="2">
    <source>
        <dbReference type="ARBA" id="ARBA00022552"/>
    </source>
</evidence>
<organism evidence="7 8">
    <name type="scientific">Pedobacter helvus</name>
    <dbReference type="NCBI Taxonomy" id="2563444"/>
    <lineage>
        <taxon>Bacteria</taxon>
        <taxon>Pseudomonadati</taxon>
        <taxon>Bacteroidota</taxon>
        <taxon>Sphingobacteriia</taxon>
        <taxon>Sphingobacteriales</taxon>
        <taxon>Sphingobacteriaceae</taxon>
        <taxon>Pedobacter</taxon>
    </lineage>
</organism>
<dbReference type="InterPro" id="IPR002903">
    <property type="entry name" value="RsmH"/>
</dbReference>
<comment type="catalytic activity">
    <reaction evidence="6">
        <text>cytidine(1402) in 16S rRNA + S-adenosyl-L-methionine = N(4)-methylcytidine(1402) in 16S rRNA + S-adenosyl-L-homocysteine + H(+)</text>
        <dbReference type="Rhea" id="RHEA:42928"/>
        <dbReference type="Rhea" id="RHEA-COMP:10286"/>
        <dbReference type="Rhea" id="RHEA-COMP:10287"/>
        <dbReference type="ChEBI" id="CHEBI:15378"/>
        <dbReference type="ChEBI" id="CHEBI:57856"/>
        <dbReference type="ChEBI" id="CHEBI:59789"/>
        <dbReference type="ChEBI" id="CHEBI:74506"/>
        <dbReference type="ChEBI" id="CHEBI:82748"/>
        <dbReference type="EC" id="2.1.1.199"/>
    </reaction>
</comment>
<reference evidence="7 8" key="1">
    <citation type="submission" date="2024-12" db="EMBL/GenBank/DDBJ databases">
        <authorList>
            <person name="Hu S."/>
        </authorList>
    </citation>
    <scope>NUCLEOTIDE SEQUENCE [LARGE SCALE GENOMIC DNA]</scope>
    <source>
        <strain evidence="7 8">P-25</strain>
    </source>
</reference>
<evidence type="ECO:0000256" key="6">
    <source>
        <dbReference type="HAMAP-Rule" id="MF_01007"/>
    </source>
</evidence>
<dbReference type="SUPFAM" id="SSF53335">
    <property type="entry name" value="S-adenosyl-L-methionine-dependent methyltransferases"/>
    <property type="match status" value="1"/>
</dbReference>
<comment type="subcellular location">
    <subcellularLocation>
        <location evidence="6">Cytoplasm</location>
    </subcellularLocation>
</comment>
<evidence type="ECO:0000313" key="7">
    <source>
        <dbReference type="EMBL" id="MFN0293177.1"/>
    </source>
</evidence>
<comment type="function">
    <text evidence="6">Specifically methylates the N4 position of cytidine in position 1402 (C1402) of 16S rRNA.</text>
</comment>
<dbReference type="GO" id="GO:0008168">
    <property type="term" value="F:methyltransferase activity"/>
    <property type="evidence" value="ECO:0007669"/>
    <property type="project" value="UniProtKB-KW"/>
</dbReference>
<dbReference type="Proteomes" id="UP001517367">
    <property type="component" value="Unassembled WGS sequence"/>
</dbReference>
<dbReference type="PANTHER" id="PTHR11265:SF0">
    <property type="entry name" value="12S RRNA N4-METHYLCYTIDINE METHYLTRANSFERASE"/>
    <property type="match status" value="1"/>
</dbReference>
<keyword evidence="5 6" id="KW-0949">S-adenosyl-L-methionine</keyword>
<gene>
    <name evidence="6 7" type="primary">rsmH</name>
    <name evidence="7" type="ORF">E5L68_017425</name>
</gene>
<dbReference type="RefSeq" id="WP_138728863.1">
    <property type="nucleotide sequence ID" value="NZ_SRMP02000045.1"/>
</dbReference>
<dbReference type="InterPro" id="IPR023397">
    <property type="entry name" value="SAM-dep_MeTrfase_MraW_recog"/>
</dbReference>
<evidence type="ECO:0000256" key="1">
    <source>
        <dbReference type="ARBA" id="ARBA00010396"/>
    </source>
</evidence>
<evidence type="ECO:0000256" key="5">
    <source>
        <dbReference type="ARBA" id="ARBA00022691"/>
    </source>
</evidence>
<feature type="binding site" evidence="6">
    <location>
        <position position="104"/>
    </location>
    <ligand>
        <name>S-adenosyl-L-methionine</name>
        <dbReference type="ChEBI" id="CHEBI:59789"/>
    </ligand>
</feature>
<dbReference type="GO" id="GO:0032259">
    <property type="term" value="P:methylation"/>
    <property type="evidence" value="ECO:0007669"/>
    <property type="project" value="UniProtKB-KW"/>
</dbReference>
<dbReference type="PANTHER" id="PTHR11265">
    <property type="entry name" value="S-ADENOSYL-METHYLTRANSFERASE MRAW"/>
    <property type="match status" value="1"/>
</dbReference>
<evidence type="ECO:0000313" key="8">
    <source>
        <dbReference type="Proteomes" id="UP001517367"/>
    </source>
</evidence>
<proteinExistence type="inferred from homology"/>
<feature type="binding site" evidence="6">
    <location>
        <position position="54"/>
    </location>
    <ligand>
        <name>S-adenosyl-L-methionine</name>
        <dbReference type="ChEBI" id="CHEBI:59789"/>
    </ligand>
</feature>
<feature type="binding site" evidence="6">
    <location>
        <position position="97"/>
    </location>
    <ligand>
        <name>S-adenosyl-L-methionine</name>
        <dbReference type="ChEBI" id="CHEBI:59789"/>
    </ligand>
</feature>
<comment type="similarity">
    <text evidence="1 6">Belongs to the methyltransferase superfamily. RsmH family.</text>
</comment>
<dbReference type="PIRSF" id="PIRSF004486">
    <property type="entry name" value="MraW"/>
    <property type="match status" value="1"/>
</dbReference>
<keyword evidence="8" id="KW-1185">Reference proteome</keyword>
<dbReference type="EMBL" id="SRMP02000045">
    <property type="protein sequence ID" value="MFN0293177.1"/>
    <property type="molecule type" value="Genomic_DNA"/>
</dbReference>
<sequence length="329" mass="36836">MENNYHVPVLLQECIDGLNIKPNGVYVDVTFGGGGHSREILKHLGSDGVLVAFDQDPDAQRNKIDDPRFHFVDQNFGYMKNHLRLLGFKQVDGILADLGVSSHQFNEPERGFSTRFEADLDMRMDQQRDLTAAVVLNTYTEENLHKIFGLYGEVQNAKSLARTIATARLEQPIQTLSGFKNVIAAHIPRGKEHKYMAQVFQALRIEVNAEIEVLERFLEQSAEVLKPGGRLVVMSYHSLEDRPVKNFLAKGKFRGEVEKDFFGNDQKPFNVITRKAIVADAEELARNSRSRSAKLRIGERVSSLSASLPSTSLPLTSVNGKRKGGRASE</sequence>
<feature type="binding site" evidence="6">
    <location>
        <position position="76"/>
    </location>
    <ligand>
        <name>S-adenosyl-L-methionine</name>
        <dbReference type="ChEBI" id="CHEBI:59789"/>
    </ligand>
</feature>
<feature type="binding site" evidence="6">
    <location>
        <begin position="34"/>
        <end position="36"/>
    </location>
    <ligand>
        <name>S-adenosyl-L-methionine</name>
        <dbReference type="ChEBI" id="CHEBI:59789"/>
    </ligand>
</feature>
<protein>
    <recommendedName>
        <fullName evidence="6">Ribosomal RNA small subunit methyltransferase H</fullName>
        <ecNumber evidence="6">2.1.1.199</ecNumber>
    </recommendedName>
    <alternativeName>
        <fullName evidence="6">16S rRNA m(4)C1402 methyltransferase</fullName>
    </alternativeName>
    <alternativeName>
        <fullName evidence="6">rRNA (cytosine-N(4)-)-methyltransferase RsmH</fullName>
    </alternativeName>
</protein>
<dbReference type="Pfam" id="PF01795">
    <property type="entry name" value="Methyltransf_5"/>
    <property type="match status" value="1"/>
</dbReference>
<dbReference type="EC" id="2.1.1.199" evidence="6"/>
<comment type="caution">
    <text evidence="7">The sequence shown here is derived from an EMBL/GenBank/DDBJ whole genome shotgun (WGS) entry which is preliminary data.</text>
</comment>
<dbReference type="InterPro" id="IPR029063">
    <property type="entry name" value="SAM-dependent_MTases_sf"/>
</dbReference>
<dbReference type="HAMAP" id="MF_01007">
    <property type="entry name" value="16SrRNA_methyltr_H"/>
    <property type="match status" value="1"/>
</dbReference>
<evidence type="ECO:0000256" key="4">
    <source>
        <dbReference type="ARBA" id="ARBA00022679"/>
    </source>
</evidence>
<dbReference type="NCBIfam" id="TIGR00006">
    <property type="entry name" value="16S rRNA (cytosine(1402)-N(4))-methyltransferase RsmH"/>
    <property type="match status" value="1"/>
</dbReference>
<keyword evidence="2 6" id="KW-0698">rRNA processing</keyword>
<name>A0ABW9JL99_9SPHI</name>
<keyword evidence="6" id="KW-0963">Cytoplasm</keyword>
<dbReference type="Gene3D" id="1.10.150.170">
    <property type="entry name" value="Putative methyltransferase TM0872, insert domain"/>
    <property type="match status" value="1"/>
</dbReference>